<evidence type="ECO:0008006" key="3">
    <source>
        <dbReference type="Google" id="ProtNLM"/>
    </source>
</evidence>
<sequence>MAPMDAFERTADPGGPPRTAAYLRAYPADPSGMECRRWALADLAAAAGLPEPQLFVDNGHRVTDGLPALDALLRAVAEGWISAVLVPGLYVFGLREEEVAAALRHLDRHGCRLLQLPPRRALSRAPRVAEAA</sequence>
<proteinExistence type="predicted"/>
<keyword evidence="2" id="KW-1185">Reference proteome</keyword>
<dbReference type="EMBL" id="BAABIS010000001">
    <property type="protein sequence ID" value="GAA4836709.1"/>
    <property type="molecule type" value="Genomic_DNA"/>
</dbReference>
<accession>A0ABP9DCM8</accession>
<reference evidence="2" key="1">
    <citation type="journal article" date="2019" name="Int. J. Syst. Evol. Microbiol.">
        <title>The Global Catalogue of Microorganisms (GCM) 10K type strain sequencing project: providing services to taxonomists for standard genome sequencing and annotation.</title>
        <authorList>
            <consortium name="The Broad Institute Genomics Platform"/>
            <consortium name="The Broad Institute Genome Sequencing Center for Infectious Disease"/>
            <person name="Wu L."/>
            <person name="Ma J."/>
        </authorList>
    </citation>
    <scope>NUCLEOTIDE SEQUENCE [LARGE SCALE GENOMIC DNA]</scope>
    <source>
        <strain evidence="2">JCM 13006</strain>
    </source>
</reference>
<protein>
    <recommendedName>
        <fullName evidence="3">Resolvase/invertase-type recombinase catalytic domain-containing protein</fullName>
    </recommendedName>
</protein>
<name>A0ABP9DCM8_9ACTN</name>
<comment type="caution">
    <text evidence="1">The sequence shown here is derived from an EMBL/GenBank/DDBJ whole genome shotgun (WGS) entry which is preliminary data.</text>
</comment>
<dbReference type="Proteomes" id="UP001501752">
    <property type="component" value="Unassembled WGS sequence"/>
</dbReference>
<organism evidence="1 2">
    <name type="scientific">Kitasatospora terrestris</name>
    <dbReference type="NCBI Taxonomy" id="258051"/>
    <lineage>
        <taxon>Bacteria</taxon>
        <taxon>Bacillati</taxon>
        <taxon>Actinomycetota</taxon>
        <taxon>Actinomycetes</taxon>
        <taxon>Kitasatosporales</taxon>
        <taxon>Streptomycetaceae</taxon>
        <taxon>Kitasatospora</taxon>
    </lineage>
</organism>
<evidence type="ECO:0000313" key="1">
    <source>
        <dbReference type="EMBL" id="GAA4836709.1"/>
    </source>
</evidence>
<evidence type="ECO:0000313" key="2">
    <source>
        <dbReference type="Proteomes" id="UP001501752"/>
    </source>
</evidence>
<gene>
    <name evidence="1" type="ORF">GCM10023235_09560</name>
</gene>